<dbReference type="InterPro" id="IPR023214">
    <property type="entry name" value="HAD_sf"/>
</dbReference>
<comment type="pathway">
    <text evidence="2">Organic acid metabolism; glycolate biosynthesis; glycolate from 2-phosphoglycolate: step 1/1.</text>
</comment>
<dbReference type="STRING" id="406817.XNC1_0241"/>
<dbReference type="HOGENOM" id="CLU_100976_0_0_6"/>
<dbReference type="SFLD" id="SFLDG01129">
    <property type="entry name" value="C1.5:_HAD__Beta-PGM__Phosphata"/>
    <property type="match status" value="1"/>
</dbReference>
<dbReference type="PANTHER" id="PTHR43434">
    <property type="entry name" value="PHOSPHOGLYCOLATE PHOSPHATASE"/>
    <property type="match status" value="1"/>
</dbReference>
<accession>D3VH44</accession>
<evidence type="ECO:0000256" key="2">
    <source>
        <dbReference type="ARBA" id="ARBA00004818"/>
    </source>
</evidence>
<keyword evidence="5" id="KW-0479">Metal-binding</keyword>
<evidence type="ECO:0000313" key="6">
    <source>
        <dbReference type="EMBL" id="CBJ88329.1"/>
    </source>
</evidence>
<comment type="similarity">
    <text evidence="3">Belongs to the HAD-like hydrolase superfamily. CbbY/CbbZ/Gph/YieH family.</text>
</comment>
<dbReference type="SUPFAM" id="SSF56784">
    <property type="entry name" value="HAD-like"/>
    <property type="match status" value="1"/>
</dbReference>
<dbReference type="eggNOG" id="COG0546">
    <property type="taxonomic scope" value="Bacteria"/>
</dbReference>
<dbReference type="Gene3D" id="3.40.50.1000">
    <property type="entry name" value="HAD superfamily/HAD-like"/>
    <property type="match status" value="1"/>
</dbReference>
<dbReference type="EC" id="3.1.3.18" evidence="4"/>
<evidence type="ECO:0000313" key="7">
    <source>
        <dbReference type="Proteomes" id="UP000008075"/>
    </source>
</evidence>
<dbReference type="Gene3D" id="1.10.150.240">
    <property type="entry name" value="Putative phosphatase, domain 2"/>
    <property type="match status" value="1"/>
</dbReference>
<dbReference type="GO" id="GO:0008967">
    <property type="term" value="F:phosphoglycolate phosphatase activity"/>
    <property type="evidence" value="ECO:0007669"/>
    <property type="project" value="UniProtKB-EC"/>
</dbReference>
<dbReference type="SFLD" id="SFLDS00003">
    <property type="entry name" value="Haloacid_Dehalogenase"/>
    <property type="match status" value="1"/>
</dbReference>
<dbReference type="Proteomes" id="UP000008075">
    <property type="component" value="Chromosome"/>
</dbReference>
<dbReference type="EMBL" id="FN667742">
    <property type="protein sequence ID" value="CBJ88329.1"/>
    <property type="molecule type" value="Genomic_DNA"/>
</dbReference>
<proteinExistence type="inferred from homology"/>
<gene>
    <name evidence="6" type="ordered locus">XNC1_0241</name>
</gene>
<protein>
    <recommendedName>
        <fullName evidence="4">phosphoglycolate phosphatase</fullName>
        <ecNumber evidence="4">3.1.3.18</ecNumber>
    </recommendedName>
</protein>
<dbReference type="PANTHER" id="PTHR43434:SF1">
    <property type="entry name" value="PHOSPHOGLYCOLATE PHOSPHATASE"/>
    <property type="match status" value="1"/>
</dbReference>
<sequence length="231" mass="26083">MGKKLVFFDCDGVLIDSNNIKLAAVSDALYDLPQSILMRCLQNFKMNFGRSRIWHFEVFYRIANPSGVAEHHFIHDRIQRYETYLKEHYILSLAVNGAKPLLEKLTSAGITCLVISGGKETEIKAILNRIGLSHYFKQIVGSPVVKEQAISTFLTQYQCTPEQTVFFGDAQADAQAAMACQVPFLFVRQHALVESSVIHAHWPTYLWGGEITDLTPKQTVTLFPCIHSNFD</sequence>
<dbReference type="GO" id="GO:0006281">
    <property type="term" value="P:DNA repair"/>
    <property type="evidence" value="ECO:0007669"/>
    <property type="project" value="TreeGrafter"/>
</dbReference>
<comment type="catalytic activity">
    <reaction evidence="1">
        <text>2-phosphoglycolate + H2O = glycolate + phosphate</text>
        <dbReference type="Rhea" id="RHEA:14369"/>
        <dbReference type="ChEBI" id="CHEBI:15377"/>
        <dbReference type="ChEBI" id="CHEBI:29805"/>
        <dbReference type="ChEBI" id="CHEBI:43474"/>
        <dbReference type="ChEBI" id="CHEBI:58033"/>
        <dbReference type="EC" id="3.1.3.18"/>
    </reaction>
</comment>
<evidence type="ECO:0000256" key="3">
    <source>
        <dbReference type="ARBA" id="ARBA00006171"/>
    </source>
</evidence>
<dbReference type="CDD" id="cd01427">
    <property type="entry name" value="HAD_like"/>
    <property type="match status" value="1"/>
</dbReference>
<dbReference type="Pfam" id="PF13419">
    <property type="entry name" value="HAD_2"/>
    <property type="match status" value="1"/>
</dbReference>
<dbReference type="InterPro" id="IPR036412">
    <property type="entry name" value="HAD-like_sf"/>
</dbReference>
<organism evidence="6 7">
    <name type="scientific">Xenorhabdus nematophila (strain ATCC 19061 / DSM 3370 / CCUG 14189 / LMG 1036 / NCIMB 9965 / AN6)</name>
    <dbReference type="NCBI Taxonomy" id="406817"/>
    <lineage>
        <taxon>Bacteria</taxon>
        <taxon>Pseudomonadati</taxon>
        <taxon>Pseudomonadota</taxon>
        <taxon>Gammaproteobacteria</taxon>
        <taxon>Enterobacterales</taxon>
        <taxon>Morganellaceae</taxon>
        <taxon>Xenorhabdus</taxon>
    </lineage>
</organism>
<name>D3VH44_XENNA</name>
<dbReference type="GO" id="GO:0046872">
    <property type="term" value="F:metal ion binding"/>
    <property type="evidence" value="ECO:0007669"/>
    <property type="project" value="UniProtKB-KW"/>
</dbReference>
<dbReference type="InterPro" id="IPR041492">
    <property type="entry name" value="HAD_2"/>
</dbReference>
<dbReference type="KEGG" id="xne:XNC1_0241"/>
<dbReference type="InterPro" id="IPR023198">
    <property type="entry name" value="PGP-like_dom2"/>
</dbReference>
<evidence type="ECO:0000256" key="1">
    <source>
        <dbReference type="ARBA" id="ARBA00000830"/>
    </source>
</evidence>
<dbReference type="GO" id="GO:0005829">
    <property type="term" value="C:cytosol"/>
    <property type="evidence" value="ECO:0007669"/>
    <property type="project" value="TreeGrafter"/>
</dbReference>
<dbReference type="InterPro" id="IPR050155">
    <property type="entry name" value="HAD-like_hydrolase_sf"/>
</dbReference>
<keyword evidence="6" id="KW-0378">Hydrolase</keyword>
<dbReference type="AlphaFoldDB" id="D3VH44"/>
<keyword evidence="7" id="KW-1185">Reference proteome</keyword>
<reference evidence="6 7" key="1">
    <citation type="journal article" date="2011" name="PLoS ONE">
        <title>The entomopathogenic bacterial endosymbionts xenorhabdus and photorhabdus: convergent lifestyles from divergent genomes.</title>
        <authorList>
            <person name="Chaston J.M."/>
            <person name="Suen G."/>
            <person name="Tucker S.L."/>
            <person name="Andersen A.W."/>
            <person name="Bhasin A."/>
            <person name="Bode E."/>
            <person name="Bode H.B."/>
            <person name="Brachmann A.O."/>
            <person name="Cowles C.E."/>
            <person name="Cowles K.N."/>
            <person name="Darby C."/>
            <person name="de Leon L."/>
            <person name="Drace K."/>
            <person name="Du Z."/>
            <person name="Givaudan A."/>
            <person name="Herbert Tran E.E."/>
            <person name="Jewell K.A."/>
            <person name="Knack J.J."/>
            <person name="Krasomil-Osterfeld K.C."/>
            <person name="Kukor R."/>
            <person name="Lanois A."/>
            <person name="Latreille P."/>
            <person name="Leimgruber N.K."/>
            <person name="Lipke C.M."/>
            <person name="Liu R."/>
            <person name="Lu X."/>
            <person name="Martens E.C."/>
            <person name="Marri P.R."/>
            <person name="Medigue C."/>
            <person name="Menard M.L."/>
            <person name="Miller N.M."/>
            <person name="Morales-Soto N."/>
            <person name="Norton S."/>
            <person name="Ogier J.C."/>
            <person name="Orchard S.S."/>
            <person name="Park D."/>
            <person name="Park Y."/>
            <person name="Qurollo B.A."/>
            <person name="Sugar D.R."/>
            <person name="Richards G.R."/>
            <person name="Rouy Z."/>
            <person name="Slominski B."/>
            <person name="Slominski K."/>
            <person name="Snyder H."/>
            <person name="Tjaden B.C."/>
            <person name="van der Hoeven R."/>
            <person name="Welch R.D."/>
            <person name="Wheeler C."/>
            <person name="Xiang B."/>
            <person name="Barbazuk B."/>
            <person name="Gaudriault S."/>
            <person name="Goodner B."/>
            <person name="Slater S.C."/>
            <person name="Forst S."/>
            <person name="Goldman B.S."/>
            <person name="Goodrich-Blair H."/>
        </authorList>
    </citation>
    <scope>NUCLEOTIDE SEQUENCE [LARGE SCALE GENOMIC DNA]</scope>
    <source>
        <strain evidence="7">ATCC 19061 / DSM 3370 / CCUG 14189 / LMG 1036 / NCIMB 9965 / AN6</strain>
    </source>
</reference>
<evidence type="ECO:0000256" key="5">
    <source>
        <dbReference type="ARBA" id="ARBA00022723"/>
    </source>
</evidence>
<evidence type="ECO:0000256" key="4">
    <source>
        <dbReference type="ARBA" id="ARBA00013078"/>
    </source>
</evidence>